<evidence type="ECO:0000313" key="1">
    <source>
        <dbReference type="EMBL" id="MTV82367.1"/>
    </source>
</evidence>
<keyword evidence="2" id="KW-1185">Reference proteome</keyword>
<sequence>MQFNQINEYQTSANYFVTPYRSVRGVLSLGDRGLYFNRELTRQSIRVPYEQISAVWVQLVFQRIPYGIIVETATDALQFRFWHVRGALHVFNRKLPAGLVRHQRRK</sequence>
<dbReference type="Proteomes" id="UP000466388">
    <property type="component" value="Unassembled WGS sequence"/>
</dbReference>
<accession>A0A7X3C3C1</accession>
<name>A0A7X3C3C1_9LACO</name>
<organism evidence="1 2">
    <name type="scientific">Secundilactobacillus folii</name>
    <dbReference type="NCBI Taxonomy" id="2678357"/>
    <lineage>
        <taxon>Bacteria</taxon>
        <taxon>Bacillati</taxon>
        <taxon>Bacillota</taxon>
        <taxon>Bacilli</taxon>
        <taxon>Lactobacillales</taxon>
        <taxon>Lactobacillaceae</taxon>
        <taxon>Secundilactobacillus</taxon>
    </lineage>
</organism>
<dbReference type="EMBL" id="WNJO01000007">
    <property type="protein sequence ID" value="MTV82367.1"/>
    <property type="molecule type" value="Genomic_DNA"/>
</dbReference>
<dbReference type="AlphaFoldDB" id="A0A7X3C3C1"/>
<gene>
    <name evidence="1" type="ORF">GM612_06835</name>
</gene>
<dbReference type="RefSeq" id="WP_155431644.1">
    <property type="nucleotide sequence ID" value="NZ_WNJO01000007.1"/>
</dbReference>
<reference evidence="1 2" key="1">
    <citation type="submission" date="2019-11" db="EMBL/GenBank/DDBJ databases">
        <title>Lactobacillus sp. nov. CRM56-3, isolated from fermented tea leaves.</title>
        <authorList>
            <person name="Phuengjayaem S."/>
            <person name="Tanasupawat S."/>
        </authorList>
    </citation>
    <scope>NUCLEOTIDE SEQUENCE [LARGE SCALE GENOMIC DNA]</scope>
    <source>
        <strain evidence="1 2">CRM56-3</strain>
    </source>
</reference>
<protein>
    <recommendedName>
        <fullName evidence="3">GRAM domain-containing protein</fullName>
    </recommendedName>
</protein>
<proteinExistence type="predicted"/>
<evidence type="ECO:0008006" key="3">
    <source>
        <dbReference type="Google" id="ProtNLM"/>
    </source>
</evidence>
<comment type="caution">
    <text evidence="1">The sequence shown here is derived from an EMBL/GenBank/DDBJ whole genome shotgun (WGS) entry which is preliminary data.</text>
</comment>
<evidence type="ECO:0000313" key="2">
    <source>
        <dbReference type="Proteomes" id="UP000466388"/>
    </source>
</evidence>